<evidence type="ECO:0000313" key="1">
    <source>
        <dbReference type="EMBL" id="SHG45040.1"/>
    </source>
</evidence>
<dbReference type="RefSeq" id="WP_143164728.1">
    <property type="nucleotide sequence ID" value="NZ_FQWQ01000001.1"/>
</dbReference>
<gene>
    <name evidence="1" type="ORF">SAMN04488109_0328</name>
</gene>
<dbReference type="AlphaFoldDB" id="A0A1M5JXI9"/>
<reference evidence="1 2" key="1">
    <citation type="submission" date="2016-11" db="EMBL/GenBank/DDBJ databases">
        <authorList>
            <person name="Jaros S."/>
            <person name="Januszkiewicz K."/>
            <person name="Wedrychowicz H."/>
        </authorList>
    </citation>
    <scope>NUCLEOTIDE SEQUENCE [LARGE SCALE GENOMIC DNA]</scope>
    <source>
        <strain evidence="1 2">DSM 24574</strain>
    </source>
</reference>
<organism evidence="1 2">
    <name type="scientific">Chryseolinea serpens</name>
    <dbReference type="NCBI Taxonomy" id="947013"/>
    <lineage>
        <taxon>Bacteria</taxon>
        <taxon>Pseudomonadati</taxon>
        <taxon>Bacteroidota</taxon>
        <taxon>Cytophagia</taxon>
        <taxon>Cytophagales</taxon>
        <taxon>Fulvivirgaceae</taxon>
        <taxon>Chryseolinea</taxon>
    </lineage>
</organism>
<accession>A0A1M5JXI9</accession>
<dbReference type="OrthoDB" id="6057861at2"/>
<dbReference type="Proteomes" id="UP000184212">
    <property type="component" value="Unassembled WGS sequence"/>
</dbReference>
<sequence length="196" mass="22594">MKTTLIALSTLLFSFTTISDNPVDRLGVKGPLEFNKINFKLAWTDKPNDNYYIQEYLPDGEKPESFNQMLTIHLFDTDIKTENAVGQKVKELTARKKTDAVCNYQVTESPDGKEFIVDFLLGESKGDKMTIVEFNFYRYKQIEVSKKKKALVVYAYSRRSYGDDITTFFKTLKDDRTNYLNQMISADIPTVTIESK</sequence>
<proteinExistence type="predicted"/>
<dbReference type="STRING" id="947013.SAMN04488109_0328"/>
<name>A0A1M5JXI9_9BACT</name>
<protein>
    <submittedName>
        <fullName evidence="1">Uncharacterized protein</fullName>
    </submittedName>
</protein>
<dbReference type="EMBL" id="FQWQ01000001">
    <property type="protein sequence ID" value="SHG45040.1"/>
    <property type="molecule type" value="Genomic_DNA"/>
</dbReference>
<keyword evidence="2" id="KW-1185">Reference proteome</keyword>
<evidence type="ECO:0000313" key="2">
    <source>
        <dbReference type="Proteomes" id="UP000184212"/>
    </source>
</evidence>